<dbReference type="Proteomes" id="UP000192596">
    <property type="component" value="Unassembled WGS sequence"/>
</dbReference>
<dbReference type="InParanoid" id="A0A1V8TV08"/>
<evidence type="ECO:0000313" key="3">
    <source>
        <dbReference type="Proteomes" id="UP000192596"/>
    </source>
</evidence>
<dbReference type="AlphaFoldDB" id="A0A1V8TV08"/>
<proteinExistence type="predicted"/>
<dbReference type="OrthoDB" id="2563170at2759"/>
<dbReference type="EMBL" id="NAJO01000001">
    <property type="protein sequence ID" value="OQO15022.1"/>
    <property type="molecule type" value="Genomic_DNA"/>
</dbReference>
<feature type="compositionally biased region" description="Acidic residues" evidence="1">
    <location>
        <begin position="96"/>
        <end position="113"/>
    </location>
</feature>
<dbReference type="SUPFAM" id="SSF46785">
    <property type="entry name" value="Winged helix' DNA-binding domain"/>
    <property type="match status" value="1"/>
</dbReference>
<dbReference type="Gene3D" id="1.10.10.10">
    <property type="entry name" value="Winged helix-like DNA-binding domain superfamily/Winged helix DNA-binding domain"/>
    <property type="match status" value="1"/>
</dbReference>
<name>A0A1V8TV08_9PEZI</name>
<dbReference type="InterPro" id="IPR036388">
    <property type="entry name" value="WH-like_DNA-bd_sf"/>
</dbReference>
<protein>
    <submittedName>
        <fullName evidence="2">Uncharacterized protein</fullName>
    </submittedName>
</protein>
<comment type="caution">
    <text evidence="2">The sequence shown here is derived from an EMBL/GenBank/DDBJ whole genome shotgun (WGS) entry which is preliminary data.</text>
</comment>
<evidence type="ECO:0000256" key="1">
    <source>
        <dbReference type="SAM" id="MobiDB-lite"/>
    </source>
</evidence>
<dbReference type="InterPro" id="IPR021660">
    <property type="entry name" value="DUF3253"/>
</dbReference>
<organism evidence="2 3">
    <name type="scientific">Cryoendolithus antarcticus</name>
    <dbReference type="NCBI Taxonomy" id="1507870"/>
    <lineage>
        <taxon>Eukaryota</taxon>
        <taxon>Fungi</taxon>
        <taxon>Dikarya</taxon>
        <taxon>Ascomycota</taxon>
        <taxon>Pezizomycotina</taxon>
        <taxon>Dothideomycetes</taxon>
        <taxon>Dothideomycetidae</taxon>
        <taxon>Cladosporiales</taxon>
        <taxon>Cladosporiaceae</taxon>
        <taxon>Cryoendolithus</taxon>
    </lineage>
</organism>
<gene>
    <name evidence="2" type="ORF">B0A48_00404</name>
</gene>
<keyword evidence="3" id="KW-1185">Reference proteome</keyword>
<dbReference type="Pfam" id="PF11625">
    <property type="entry name" value="DUF3253"/>
    <property type="match status" value="1"/>
</dbReference>
<feature type="region of interest" description="Disordered" evidence="1">
    <location>
        <begin position="91"/>
        <end position="113"/>
    </location>
</feature>
<evidence type="ECO:0000313" key="2">
    <source>
        <dbReference type="EMBL" id="OQO15022.1"/>
    </source>
</evidence>
<reference evidence="3" key="1">
    <citation type="submission" date="2017-03" db="EMBL/GenBank/DDBJ databases">
        <title>Genomes of endolithic fungi from Antarctica.</title>
        <authorList>
            <person name="Coleine C."/>
            <person name="Masonjones S."/>
            <person name="Stajich J.E."/>
        </authorList>
    </citation>
    <scope>NUCLEOTIDE SEQUENCE [LARGE SCALE GENOMIC DNA]</scope>
    <source>
        <strain evidence="3">CCFEE 5527</strain>
    </source>
</reference>
<sequence length="113" mass="12983">MTFAIEAKLRIFLATRHPPKTFCPSEVARSLLETDLAEIGAETWREAMPAVREVVFDWRAEGKCEVLQKGEVLGEDVGLEDVKGPIRVRRTHTFTGEEEEEEEEEEDNMRDFT</sequence>
<dbReference type="InterPro" id="IPR036390">
    <property type="entry name" value="WH_DNA-bd_sf"/>
</dbReference>
<accession>A0A1V8TV08</accession>